<dbReference type="InterPro" id="IPR036052">
    <property type="entry name" value="TrpB-like_PALP_sf"/>
</dbReference>
<protein>
    <recommendedName>
        <fullName evidence="1">Tryptophan synthase beta chain-like PALP domain-containing protein</fullName>
    </recommendedName>
</protein>
<dbReference type="SUPFAM" id="SSF53686">
    <property type="entry name" value="Tryptophan synthase beta subunit-like PLP-dependent enzymes"/>
    <property type="match status" value="1"/>
</dbReference>
<accession>A0A9P6VQM3</accession>
<dbReference type="PANTHER" id="PTHR42937:SF1">
    <property type="entry name" value="DIAMINOPROPIONATE AMMONIA-LYASE"/>
    <property type="match status" value="1"/>
</dbReference>
<dbReference type="Proteomes" id="UP000785200">
    <property type="component" value="Unassembled WGS sequence"/>
</dbReference>
<evidence type="ECO:0000259" key="1">
    <source>
        <dbReference type="Pfam" id="PF00291"/>
    </source>
</evidence>
<dbReference type="EMBL" id="VNKQ01000003">
    <property type="protein sequence ID" value="KAG0651829.1"/>
    <property type="molecule type" value="Genomic_DNA"/>
</dbReference>
<dbReference type="AlphaFoldDB" id="A0A9P6VQM3"/>
<organism evidence="2 3">
    <name type="scientific">Hyphodiscus hymeniophilus</name>
    <dbReference type="NCBI Taxonomy" id="353542"/>
    <lineage>
        <taxon>Eukaryota</taxon>
        <taxon>Fungi</taxon>
        <taxon>Dikarya</taxon>
        <taxon>Ascomycota</taxon>
        <taxon>Pezizomycotina</taxon>
        <taxon>Leotiomycetes</taxon>
        <taxon>Helotiales</taxon>
        <taxon>Hyphodiscaceae</taxon>
        <taxon>Hyphodiscus</taxon>
    </lineage>
</organism>
<dbReference type="InterPro" id="IPR001926">
    <property type="entry name" value="TrpB-like_PALP"/>
</dbReference>
<comment type="caution">
    <text evidence="2">The sequence shown here is derived from an EMBL/GenBank/DDBJ whole genome shotgun (WGS) entry which is preliminary data.</text>
</comment>
<name>A0A9P6VQM3_9HELO</name>
<evidence type="ECO:0000313" key="2">
    <source>
        <dbReference type="EMBL" id="KAG0651829.1"/>
    </source>
</evidence>
<evidence type="ECO:0000313" key="3">
    <source>
        <dbReference type="Proteomes" id="UP000785200"/>
    </source>
</evidence>
<dbReference type="OrthoDB" id="10059875at2759"/>
<sequence>MSSNMSSSIYIIPNRKPLLDLPPPNPEIRPFHRSLPHYQPTPLVSLPSFAEELGISHFLLKDESSRLGLPAFKILGASWATAKAVSKRLNIPISSGDAELSLIERLGEAATTAGLTLYAATDGNHGRAVARMAGYLGIKAKIYVPLMVDQETIAKIESEGKHIEVIVWQGDYDQTVVSTKMAVTTHHDGKGLLISDMALDVEEETPKWVVDGYQTMFEEIDEQITAITEKRITHVLTPLGVGSLCSAACAHFGRSDGTGMVEIVTVEPVAAACFMSSVDAGKMVSVETGYTICTGMCCGTVSVTAWPVLKDCVSMAVAVEDTQVEQAMLDLRDLGVSAGPCGAATTAGARLLPTLGPNAVIVVLSTEGQRHYEMVDPKSKYVT</sequence>
<reference evidence="2" key="1">
    <citation type="submission" date="2019-07" db="EMBL/GenBank/DDBJ databases">
        <title>Hyphodiscus hymeniophilus genome sequencing and assembly.</title>
        <authorList>
            <person name="Kramer G."/>
            <person name="Nodwell J."/>
        </authorList>
    </citation>
    <scope>NUCLEOTIDE SEQUENCE</scope>
    <source>
        <strain evidence="2">ATCC 34498</strain>
    </source>
</reference>
<proteinExistence type="predicted"/>
<dbReference type="Pfam" id="PF00291">
    <property type="entry name" value="PALP"/>
    <property type="match status" value="1"/>
</dbReference>
<feature type="domain" description="Tryptophan synthase beta chain-like PALP" evidence="1">
    <location>
        <begin position="36"/>
        <end position="366"/>
    </location>
</feature>
<dbReference type="Gene3D" id="3.40.50.1100">
    <property type="match status" value="2"/>
</dbReference>
<dbReference type="PANTHER" id="PTHR42937">
    <property type="match status" value="1"/>
</dbReference>
<gene>
    <name evidence="2" type="ORF">D0Z07_1086</name>
</gene>
<keyword evidence="3" id="KW-1185">Reference proteome</keyword>